<reference evidence="1 2" key="1">
    <citation type="submission" date="2023-06" db="EMBL/GenBank/DDBJ databases">
        <title>Parasedimentitalea psychrophila sp. nov., a psychrophilic bacterium isolated from deep-sea sediment.</title>
        <authorList>
            <person name="Li A."/>
        </authorList>
    </citation>
    <scope>NUCLEOTIDE SEQUENCE [LARGE SCALE GENOMIC DNA]</scope>
    <source>
        <strain evidence="1 2">QS115</strain>
    </source>
</reference>
<dbReference type="NCBIfam" id="TIGR01725">
    <property type="entry name" value="phge_HK97_gp10"/>
    <property type="match status" value="1"/>
</dbReference>
<proteinExistence type="predicted"/>
<sequence>MSIDMKLEGFSELEEALDQISKAAGKGVLRRALKKAAQPTADLMNSYAPKGPTGNLKGSIVVGSKLSKNQAGVHRKSVRDDRSSVEMFVGADYNLSGRHAHLVEFGTGPRFHKETGRSVGAMPPQPFARPAWDRDQKAMLERLSKELWAEIEKSIARAERKAARIAAKG</sequence>
<dbReference type="Proteomes" id="UP001238334">
    <property type="component" value="Chromosome"/>
</dbReference>
<dbReference type="RefSeq" id="WP_270921143.1">
    <property type="nucleotide sequence ID" value="NZ_CP127247.1"/>
</dbReference>
<evidence type="ECO:0000313" key="2">
    <source>
        <dbReference type="Proteomes" id="UP001238334"/>
    </source>
</evidence>
<dbReference type="Pfam" id="PF04883">
    <property type="entry name" value="HK97-gp10_like"/>
    <property type="match status" value="1"/>
</dbReference>
<name>A0A9Y2KXT9_9RHOB</name>
<protein>
    <submittedName>
        <fullName evidence="1">HK97 gp10 family phage protein</fullName>
    </submittedName>
</protein>
<gene>
    <name evidence="1" type="ORF">QPJ95_21960</name>
</gene>
<accession>A0A9Y2KXT9</accession>
<evidence type="ECO:0000313" key="1">
    <source>
        <dbReference type="EMBL" id="WIY25121.1"/>
    </source>
</evidence>
<keyword evidence="2" id="KW-1185">Reference proteome</keyword>
<dbReference type="KEGG" id="ppso:QPJ95_21960"/>
<dbReference type="EMBL" id="CP127247">
    <property type="protein sequence ID" value="WIY25121.1"/>
    <property type="molecule type" value="Genomic_DNA"/>
</dbReference>
<dbReference type="AlphaFoldDB" id="A0A9Y2KXT9"/>
<organism evidence="1 2">
    <name type="scientific">Parasedimentitalea psychrophila</name>
    <dbReference type="NCBI Taxonomy" id="2997337"/>
    <lineage>
        <taxon>Bacteria</taxon>
        <taxon>Pseudomonadati</taxon>
        <taxon>Pseudomonadota</taxon>
        <taxon>Alphaproteobacteria</taxon>
        <taxon>Rhodobacterales</taxon>
        <taxon>Paracoccaceae</taxon>
        <taxon>Parasedimentitalea</taxon>
    </lineage>
</organism>
<dbReference type="InterPro" id="IPR010064">
    <property type="entry name" value="HK97-gp10_tail"/>
</dbReference>